<evidence type="ECO:0000256" key="4">
    <source>
        <dbReference type="ARBA" id="ARBA00010609"/>
    </source>
</evidence>
<dbReference type="EC" id="1.10.3.2" evidence="5"/>
<comment type="cofactor">
    <cofactor evidence="2">
        <name>Cu cation</name>
        <dbReference type="ChEBI" id="CHEBI:23378"/>
    </cofactor>
</comment>
<protein>
    <recommendedName>
        <fullName evidence="5">laccase</fullName>
        <ecNumber evidence="5">1.10.3.2</ecNumber>
    </recommendedName>
</protein>
<keyword evidence="7" id="KW-0479">Metal-binding</keyword>
<dbReference type="InterPro" id="IPR033138">
    <property type="entry name" value="Cu_oxidase_CS"/>
</dbReference>
<dbReference type="InterPro" id="IPR011706">
    <property type="entry name" value="Cu-oxidase_C"/>
</dbReference>
<sequence length="453" mass="49869">MLLSDGYHALEHKIISGLDNTSSWTWIGEPRSLLVNGHALSMCNSSTLDTNLPSGTRCSTSCGWETFRVRPGRKYRLRVIGATTLSQMSLKLEGHNMTLFEADGTYLDPLPIENLEIAAGQRYSVLIVTPDVIPEKSSFWFNIKTIWRPVTTYGAAVWTYDTNDSTSVDKTTRPVDLNVKVALPNETFGWVGCDMSPFDKTKNPPSQDQVTRKITLIGEQVVKQKSYRWDISNTMLFGETSSSNPQVPFLVQYYMAPEDRCTPYYAAALANGGLDPVNHFYPAKLGEILDVVVQNYAGPTDQGFIEAHPWHFHGAKYWDMGAGTGNFSYEALEEIQGSAAGSPIPRDTSIVYGGPGASYTGANITSGSPGGWRLFRLSITDPGAWVVHCHLLPHMIMGMQTMLFAGAENLPALPPSFVEEFLTFNGAAVGNSTYEPMHRSYFELPVVAHGQGK</sequence>
<name>A0A8K0JPV0_9TREE</name>
<keyword evidence="9" id="KW-0186">Copper</keyword>
<dbReference type="PANTHER" id="PTHR11709:SF394">
    <property type="entry name" value="FI03373P-RELATED"/>
    <property type="match status" value="1"/>
</dbReference>
<comment type="catalytic activity">
    <reaction evidence="1">
        <text>4 hydroquinone + O2 = 4 benzosemiquinone + 2 H2O</text>
        <dbReference type="Rhea" id="RHEA:11276"/>
        <dbReference type="ChEBI" id="CHEBI:15377"/>
        <dbReference type="ChEBI" id="CHEBI:15379"/>
        <dbReference type="ChEBI" id="CHEBI:17594"/>
        <dbReference type="ChEBI" id="CHEBI:17977"/>
        <dbReference type="EC" id="1.10.3.2"/>
    </reaction>
</comment>
<evidence type="ECO:0000256" key="6">
    <source>
        <dbReference type="ARBA" id="ARBA00022525"/>
    </source>
</evidence>
<dbReference type="InterPro" id="IPR008972">
    <property type="entry name" value="Cupredoxin"/>
</dbReference>
<dbReference type="PANTHER" id="PTHR11709">
    <property type="entry name" value="MULTI-COPPER OXIDASE"/>
    <property type="match status" value="1"/>
</dbReference>
<dbReference type="AlphaFoldDB" id="A0A8K0JPV0"/>
<evidence type="ECO:0000256" key="8">
    <source>
        <dbReference type="ARBA" id="ARBA00023002"/>
    </source>
</evidence>
<evidence type="ECO:0000256" key="1">
    <source>
        <dbReference type="ARBA" id="ARBA00000349"/>
    </source>
</evidence>
<comment type="caution">
    <text evidence="12">The sequence shown here is derived from an EMBL/GenBank/DDBJ whole genome shotgun (WGS) entry which is preliminary data.</text>
</comment>
<dbReference type="GO" id="GO:0005507">
    <property type="term" value="F:copper ion binding"/>
    <property type="evidence" value="ECO:0007669"/>
    <property type="project" value="InterPro"/>
</dbReference>
<dbReference type="SUPFAM" id="SSF49503">
    <property type="entry name" value="Cupredoxins"/>
    <property type="match status" value="2"/>
</dbReference>
<dbReference type="Pfam" id="PF07731">
    <property type="entry name" value="Cu-oxidase_2"/>
    <property type="match status" value="1"/>
</dbReference>
<dbReference type="Gene3D" id="2.60.40.420">
    <property type="entry name" value="Cupredoxins - blue copper proteins"/>
    <property type="match status" value="2"/>
</dbReference>
<evidence type="ECO:0000256" key="3">
    <source>
        <dbReference type="ARBA" id="ARBA00004613"/>
    </source>
</evidence>
<keyword evidence="6" id="KW-0964">Secreted</keyword>
<evidence type="ECO:0000256" key="9">
    <source>
        <dbReference type="ARBA" id="ARBA00023008"/>
    </source>
</evidence>
<evidence type="ECO:0000259" key="10">
    <source>
        <dbReference type="Pfam" id="PF00394"/>
    </source>
</evidence>
<accession>A0A8K0JPV0</accession>
<evidence type="ECO:0000313" key="13">
    <source>
        <dbReference type="Proteomes" id="UP000812966"/>
    </source>
</evidence>
<evidence type="ECO:0000256" key="5">
    <source>
        <dbReference type="ARBA" id="ARBA00012297"/>
    </source>
</evidence>
<proteinExistence type="inferred from homology"/>
<dbReference type="EMBL" id="JABELV010000018">
    <property type="protein sequence ID" value="KAG7566963.1"/>
    <property type="molecule type" value="Genomic_DNA"/>
</dbReference>
<evidence type="ECO:0000259" key="11">
    <source>
        <dbReference type="Pfam" id="PF07731"/>
    </source>
</evidence>
<dbReference type="InterPro" id="IPR002355">
    <property type="entry name" value="Cu_oxidase_Cu_BS"/>
</dbReference>
<dbReference type="InterPro" id="IPR001117">
    <property type="entry name" value="Cu-oxidase_2nd"/>
</dbReference>
<comment type="similarity">
    <text evidence="4">Belongs to the multicopper oxidase family.</text>
</comment>
<evidence type="ECO:0000256" key="7">
    <source>
        <dbReference type="ARBA" id="ARBA00022723"/>
    </source>
</evidence>
<dbReference type="Proteomes" id="UP000812966">
    <property type="component" value="Unassembled WGS sequence"/>
</dbReference>
<dbReference type="GO" id="GO:0052716">
    <property type="term" value="F:hydroquinone:oxygen oxidoreductase activity"/>
    <property type="evidence" value="ECO:0007669"/>
    <property type="project" value="UniProtKB-EC"/>
</dbReference>
<reference evidence="12" key="1">
    <citation type="submission" date="2020-04" db="EMBL/GenBank/DDBJ databases">
        <title>Analysis of mating type loci in Filobasidium floriforme.</title>
        <authorList>
            <person name="Nowrousian M."/>
        </authorList>
    </citation>
    <scope>NUCLEOTIDE SEQUENCE</scope>
    <source>
        <strain evidence="12">CBS 6242</strain>
    </source>
</reference>
<organism evidence="12 13">
    <name type="scientific">Filobasidium floriforme</name>
    <dbReference type="NCBI Taxonomy" id="5210"/>
    <lineage>
        <taxon>Eukaryota</taxon>
        <taxon>Fungi</taxon>
        <taxon>Dikarya</taxon>
        <taxon>Basidiomycota</taxon>
        <taxon>Agaricomycotina</taxon>
        <taxon>Tremellomycetes</taxon>
        <taxon>Filobasidiales</taxon>
        <taxon>Filobasidiaceae</taxon>
        <taxon>Filobasidium</taxon>
    </lineage>
</organism>
<gene>
    <name evidence="12" type="ORF">FFLO_01342</name>
</gene>
<dbReference type="GO" id="GO:0005576">
    <property type="term" value="C:extracellular region"/>
    <property type="evidence" value="ECO:0007669"/>
    <property type="project" value="UniProtKB-SubCell"/>
</dbReference>
<dbReference type="PROSITE" id="PS00080">
    <property type="entry name" value="MULTICOPPER_OXIDASE2"/>
    <property type="match status" value="1"/>
</dbReference>
<dbReference type="Pfam" id="PF00394">
    <property type="entry name" value="Cu-oxidase"/>
    <property type="match status" value="1"/>
</dbReference>
<keyword evidence="8" id="KW-0560">Oxidoreductase</keyword>
<keyword evidence="13" id="KW-1185">Reference proteome</keyword>
<evidence type="ECO:0000313" key="12">
    <source>
        <dbReference type="EMBL" id="KAG7566963.1"/>
    </source>
</evidence>
<evidence type="ECO:0000256" key="2">
    <source>
        <dbReference type="ARBA" id="ARBA00001935"/>
    </source>
</evidence>
<comment type="subcellular location">
    <subcellularLocation>
        <location evidence="3">Secreted</location>
    </subcellularLocation>
</comment>
<dbReference type="PROSITE" id="PS00079">
    <property type="entry name" value="MULTICOPPER_OXIDASE1"/>
    <property type="match status" value="1"/>
</dbReference>
<feature type="domain" description="Plastocyanin-like" evidence="11">
    <location>
        <begin position="273"/>
        <end position="401"/>
    </location>
</feature>
<feature type="domain" description="Plastocyanin-like" evidence="10">
    <location>
        <begin position="2"/>
        <end position="161"/>
    </location>
</feature>
<dbReference type="InterPro" id="IPR045087">
    <property type="entry name" value="Cu-oxidase_fam"/>
</dbReference>